<dbReference type="Proteomes" id="UP000595564">
    <property type="component" value="Chromosome"/>
</dbReference>
<accession>A0A7R6T020</accession>
<dbReference type="KEGG" id="thyd:TTHT_1890"/>
<evidence type="ECO:0008006" key="3">
    <source>
        <dbReference type="Google" id="ProtNLM"/>
    </source>
</evidence>
<sequence length="214" mass="26091">MKWFKNFYILLIIFFFPVLLFASTGSTNQQWFTNKIIYSLKSGYFLNFSEQHKYQEHYFNKLNTRNWVFGFGKKVGKYSISLNYKQEDKTGKVEERFFVDVKRNFSIEESFYFVTRVRLERRHFKSSRGKDRYRLRLLFGVSKKMKVKNFAFNPYVFEEPQFSSVDNKFCRNRLYVGVKFKLNSHTKFNINYLREDNARKKARNVFNLGFNFNF</sequence>
<evidence type="ECO:0000313" key="1">
    <source>
        <dbReference type="EMBL" id="BBB33345.1"/>
    </source>
</evidence>
<evidence type="ECO:0000313" key="2">
    <source>
        <dbReference type="Proteomes" id="UP000595564"/>
    </source>
</evidence>
<reference evidence="1 2" key="1">
    <citation type="journal article" date="2012" name="Extremophiles">
        <title>Thermotomaculum hydrothermale gen. nov., sp. nov., a novel heterotrophic thermophile within the phylum Acidobacteria from a deep-sea hydrothermal vent chimney in the Southern Okinawa Trough.</title>
        <authorList>
            <person name="Izumi H."/>
            <person name="Nunoura T."/>
            <person name="Miyazaki M."/>
            <person name="Mino S."/>
            <person name="Toki T."/>
            <person name="Takai K."/>
            <person name="Sako Y."/>
            <person name="Sawabe T."/>
            <person name="Nakagawa S."/>
        </authorList>
    </citation>
    <scope>NUCLEOTIDE SEQUENCE [LARGE SCALE GENOMIC DNA]</scope>
    <source>
        <strain evidence="1 2">AC55</strain>
    </source>
</reference>
<dbReference type="EMBL" id="AP017470">
    <property type="protein sequence ID" value="BBB33345.1"/>
    <property type="molecule type" value="Genomic_DNA"/>
</dbReference>
<dbReference type="RefSeq" id="WP_201327652.1">
    <property type="nucleotide sequence ID" value="NZ_AP017470.1"/>
</dbReference>
<dbReference type="AlphaFoldDB" id="A0A7R6T020"/>
<name>A0A7R6T020_9BACT</name>
<protein>
    <recommendedName>
        <fullName evidence="3">DUF2490 domain-containing protein</fullName>
    </recommendedName>
</protein>
<dbReference type="Pfam" id="PF10677">
    <property type="entry name" value="DUF2490"/>
    <property type="match status" value="1"/>
</dbReference>
<organism evidence="1 2">
    <name type="scientific">Thermotomaculum hydrothermale</name>
    <dbReference type="NCBI Taxonomy" id="981385"/>
    <lineage>
        <taxon>Bacteria</taxon>
        <taxon>Pseudomonadati</taxon>
        <taxon>Acidobacteriota</taxon>
        <taxon>Holophagae</taxon>
        <taxon>Thermotomaculales</taxon>
        <taxon>Thermotomaculaceae</taxon>
        <taxon>Thermotomaculum</taxon>
    </lineage>
</organism>
<gene>
    <name evidence="1" type="ORF">TTHT_1890</name>
</gene>
<keyword evidence="2" id="KW-1185">Reference proteome</keyword>
<dbReference type="InterPro" id="IPR019619">
    <property type="entry name" value="DUF2490"/>
</dbReference>
<proteinExistence type="predicted"/>